<keyword evidence="3" id="KW-1185">Reference proteome</keyword>
<dbReference type="Proteomes" id="UP000282957">
    <property type="component" value="Unassembled WGS sequence"/>
</dbReference>
<dbReference type="OrthoDB" id="7431968at2"/>
<name>A0A437MJC6_9PROT</name>
<gene>
    <name evidence="2" type="ORF">EOD42_07975</name>
</gene>
<proteinExistence type="predicted"/>
<organism evidence="2 3">
    <name type="scientific">Rhodovarius crocodyli</name>
    <dbReference type="NCBI Taxonomy" id="1979269"/>
    <lineage>
        <taxon>Bacteria</taxon>
        <taxon>Pseudomonadati</taxon>
        <taxon>Pseudomonadota</taxon>
        <taxon>Alphaproteobacteria</taxon>
        <taxon>Acetobacterales</taxon>
        <taxon>Roseomonadaceae</taxon>
        <taxon>Rhodovarius</taxon>
    </lineage>
</organism>
<reference evidence="2 3" key="1">
    <citation type="submission" date="2019-01" db="EMBL/GenBank/DDBJ databases">
        <authorList>
            <person name="Chen W.-M."/>
        </authorList>
    </citation>
    <scope>NUCLEOTIDE SEQUENCE [LARGE SCALE GENOMIC DNA]</scope>
    <source>
        <strain evidence="2 3">CCP-6</strain>
    </source>
</reference>
<sequence length="338" mass="37337">MADAPLRTRYRITRRGAMLALTAVPGARVAVAQSLDKVTFQTDWRAQAEHGGYYQAVAAGIYRRHGIECDLRQGGPQQNPIQLLLAGRVDMVMSSAFSALNFAREDVPFTCIGAIMQKDPQILMTHEGNGIERFEDMRGKPILVASSGRATYWPFLKARFGFTDEQIRPYTFNIAPFLADRNAIQQGFLAAEPLTAIEAGARPKVFLIADAGYECYNATINISRRMVAEKRDLVQRFVNATIEGWAEFMKGQDIAAASALIIRDNPEMSQAKIDYAIRTLNQNGVVSSGDALRDGIGAMSADRWNRFYASMRDSGAYPAGIDVAKAYDLSFVNKRVGM</sequence>
<dbReference type="RefSeq" id="WP_127786962.1">
    <property type="nucleotide sequence ID" value="NZ_SACL01000002.1"/>
</dbReference>
<evidence type="ECO:0000313" key="2">
    <source>
        <dbReference type="EMBL" id="RVT97733.1"/>
    </source>
</evidence>
<dbReference type="PANTHER" id="PTHR31528:SF3">
    <property type="entry name" value="THIAMINE BIOSYNTHESIS PROTEIN HI_0357-RELATED"/>
    <property type="match status" value="1"/>
</dbReference>
<dbReference type="AlphaFoldDB" id="A0A437MJC6"/>
<evidence type="ECO:0000259" key="1">
    <source>
        <dbReference type="Pfam" id="PF09084"/>
    </source>
</evidence>
<accession>A0A437MJC6</accession>
<dbReference type="InterPro" id="IPR027939">
    <property type="entry name" value="NMT1/THI5"/>
</dbReference>
<dbReference type="PANTHER" id="PTHR31528">
    <property type="entry name" value="4-AMINO-5-HYDROXYMETHYL-2-METHYLPYRIMIDINE PHOSPHATE SYNTHASE THI11-RELATED"/>
    <property type="match status" value="1"/>
</dbReference>
<evidence type="ECO:0000313" key="3">
    <source>
        <dbReference type="Proteomes" id="UP000282957"/>
    </source>
</evidence>
<dbReference type="Gene3D" id="3.40.190.10">
    <property type="entry name" value="Periplasmic binding protein-like II"/>
    <property type="match status" value="2"/>
</dbReference>
<dbReference type="SUPFAM" id="SSF53850">
    <property type="entry name" value="Periplasmic binding protein-like II"/>
    <property type="match status" value="1"/>
</dbReference>
<protein>
    <submittedName>
        <fullName evidence="2">ABC transporter substrate-binding protein</fullName>
    </submittedName>
</protein>
<dbReference type="InterPro" id="IPR015168">
    <property type="entry name" value="SsuA/THI5"/>
</dbReference>
<dbReference type="GO" id="GO:0009228">
    <property type="term" value="P:thiamine biosynthetic process"/>
    <property type="evidence" value="ECO:0007669"/>
    <property type="project" value="InterPro"/>
</dbReference>
<feature type="domain" description="SsuA/THI5-like" evidence="1">
    <location>
        <begin position="48"/>
        <end position="251"/>
    </location>
</feature>
<comment type="caution">
    <text evidence="2">The sequence shown here is derived from an EMBL/GenBank/DDBJ whole genome shotgun (WGS) entry which is preliminary data.</text>
</comment>
<dbReference type="EMBL" id="SACL01000002">
    <property type="protein sequence ID" value="RVT97733.1"/>
    <property type="molecule type" value="Genomic_DNA"/>
</dbReference>
<dbReference type="Pfam" id="PF09084">
    <property type="entry name" value="NMT1"/>
    <property type="match status" value="1"/>
</dbReference>